<dbReference type="Pfam" id="PF01805">
    <property type="entry name" value="Surp"/>
    <property type="match status" value="1"/>
</dbReference>
<dbReference type="OMA" id="HEYYLYL"/>
<dbReference type="PROSITE" id="PS50128">
    <property type="entry name" value="SURP"/>
    <property type="match status" value="1"/>
</dbReference>
<dbReference type="EMBL" id="LJSK01000011">
    <property type="protein sequence ID" value="KPI90085.1"/>
    <property type="molecule type" value="Genomic_DNA"/>
</dbReference>
<dbReference type="PROSITE" id="PS51192">
    <property type="entry name" value="HELICASE_ATP_BIND_1"/>
    <property type="match status" value="1"/>
</dbReference>
<evidence type="ECO:0000256" key="1">
    <source>
        <dbReference type="ARBA" id="ARBA00022741"/>
    </source>
</evidence>
<evidence type="ECO:0008006" key="10">
    <source>
        <dbReference type="Google" id="ProtNLM"/>
    </source>
</evidence>
<dbReference type="InterPro" id="IPR014001">
    <property type="entry name" value="Helicase_ATP-bd"/>
</dbReference>
<feature type="compositionally biased region" description="Low complexity" evidence="5">
    <location>
        <begin position="320"/>
        <end position="330"/>
    </location>
</feature>
<evidence type="ECO:0000313" key="8">
    <source>
        <dbReference type="EMBL" id="KPI90085.1"/>
    </source>
</evidence>
<feature type="compositionally biased region" description="Low complexity" evidence="5">
    <location>
        <begin position="1938"/>
        <end position="1950"/>
    </location>
</feature>
<dbReference type="SUPFAM" id="SSF109905">
    <property type="entry name" value="Surp module (SWAP domain)"/>
    <property type="match status" value="1"/>
</dbReference>
<reference evidence="8 9" key="1">
    <citation type="journal article" date="2015" name="PLoS Pathog.">
        <title>Leptomonas seymouri: Adaptations to the Dixenous Life Cycle Analyzed by Genome Sequencing, Transcriptome Profiling and Co-infection with Leishmania donovani.</title>
        <authorList>
            <person name="Kraeva N."/>
            <person name="Butenko A."/>
            <person name="Hlavacova J."/>
            <person name="Kostygov A."/>
            <person name="Myskova J."/>
            <person name="Grybchuk D."/>
            <person name="Lestinova T."/>
            <person name="Votypka J."/>
            <person name="Volf P."/>
            <person name="Opperdoes F."/>
            <person name="Flegontov P."/>
            <person name="Lukes J."/>
            <person name="Yurchenko V."/>
        </authorList>
    </citation>
    <scope>NUCLEOTIDE SEQUENCE [LARGE SCALE GENOMIC DNA]</scope>
    <source>
        <strain evidence="8 9">ATCC 30220</strain>
    </source>
</reference>
<organism evidence="8 9">
    <name type="scientific">Leptomonas seymouri</name>
    <dbReference type="NCBI Taxonomy" id="5684"/>
    <lineage>
        <taxon>Eukaryota</taxon>
        <taxon>Discoba</taxon>
        <taxon>Euglenozoa</taxon>
        <taxon>Kinetoplastea</taxon>
        <taxon>Metakinetoplastina</taxon>
        <taxon>Trypanosomatida</taxon>
        <taxon>Trypanosomatidae</taxon>
        <taxon>Leishmaniinae</taxon>
        <taxon>Leptomonas</taxon>
    </lineage>
</organism>
<dbReference type="Gene3D" id="3.40.50.300">
    <property type="entry name" value="P-loop containing nucleotide triphosphate hydrolases"/>
    <property type="match status" value="1"/>
</dbReference>
<feature type="domain" description="Helicase ATP-binding" evidence="7">
    <location>
        <begin position="176"/>
        <end position="303"/>
    </location>
</feature>
<evidence type="ECO:0000256" key="5">
    <source>
        <dbReference type="SAM" id="MobiDB-lite"/>
    </source>
</evidence>
<protein>
    <recommendedName>
        <fullName evidence="10">SURP motif domain-containing protein</fullName>
    </recommendedName>
</protein>
<proteinExistence type="predicted"/>
<keyword evidence="3" id="KW-0347">Helicase</keyword>
<feature type="compositionally biased region" description="Basic and acidic residues" evidence="5">
    <location>
        <begin position="1852"/>
        <end position="1875"/>
    </location>
</feature>
<dbReference type="SMART" id="SM00648">
    <property type="entry name" value="SWAP"/>
    <property type="match status" value="1"/>
</dbReference>
<dbReference type="Proteomes" id="UP000038009">
    <property type="component" value="Unassembled WGS sequence"/>
</dbReference>
<evidence type="ECO:0000259" key="7">
    <source>
        <dbReference type="PROSITE" id="PS51192"/>
    </source>
</evidence>
<sequence length="1950" mass="206358">MSCSLGTYSSTRQVAPASSVSALRAAAEQLQHSASGGANFDVRRPNYLVDVPVSAIDLDRWEKRWQEAKGTSSSSSSAAGAGVLAASQGLRAGTCFQSASAAYAARSASIAGDNTTTDGHALDGAAAAPTRHLAPFPPFVFASVKTLPMTQLLKLRRQWLPHRQRFPVHQQRMGFLDAVLNHAVVALVGAAGSGRTLQVPIVLSETEVLKRRRLVVVSANATAARLTVLRLREERGEDMQTSRTVAAALPNLVEVSESTSVVVTTAEVLLRQLLCDPCLEDVGCVVLDDAHLRSESTELCLALLRDLLSVQHQAEQQRNASTAASATGSGVRTAEGAQTSPDAAFRRKLHLVLNCPDEASASALLAFLAPSRCKATSFALQASSSLITASTTLYLEETVQWLLKCEKEGSCLVRDGSGIDGAGSTVETTLLSYAENVDAVARIMAAGDAEFTQPAAFRQYWLALIRECVDQYDKADRQARNARAAGDRPVSPIPVILIVAPNNHYVHVITSALREVQQKADEEGIAAQRVFTPLAEDVVFANFVMAAQRTAVVDANQRWIVVATSELSQTVLPSNLDIGLVVDCARSTYTPLDALTMADTCITEYSSIAQLRYRRRLAKVMVSECADAQHTLLAPFVIQLIPKSVLHSAQHRRMNADPAQHLVFRLPFHRYVQLYQALQAREEALLAQRAAAAASLGRHPNHSSGNDNTPTVASKIPALLSALLIGTPAATANKYEAVRRVMTSVESYLRASAHIAVDNEVGSITNGRLVLQPMGVLSLCLAVPLPVARLLVTGALLRPSVAALTAIGALWCCSNLLSLQGVGAVRVADASDATRETVEEQVALLNEARLFFSCESLSDVVATFHVYRMWCSVRGKPDAERDFLEECGVSLDVLTSVFETQVGLCAMLHSFGLLVPPSDPEGGDHGPISSVDRAESTEESALRGCIALFNSTAEAATELRKTLGSAMTALSQEASSSRTLHACVTAALYPSCVVPTGDGGIGLLYDSVPVVTAAVGDAASAGPAWGGRRVVSFAQDSVLADPGQGAKAAGKPFLFLAKAIADTAARDASGATSTATTAVVEQLNPLHEAAALVFCGHSYERPRKAPLRCRGWSSVLTKSWRETRRARGLPPVAQLPPTLVVVQSYDTVHCQQVVCTMDQNFSLTMRATTSRWLQQLRSHVRSQLTALVRGITVKSKHTGPETVATASVYRTLAAEVAEAWAWWERRHAEGREWLREERVLVARQQEQREEEVGDGKTPSSRAAAKAAALRQQLYGYYEWQLQPGAPATVVVPTSADRKAAAKSAAAAASAADATVDPKVADEDEEVGNVDGGLPATYTGKLPPADVEHIFRQCAKSMAAKGTREAEARLLRDSPEMFSFLNPEDPYHEYYLYLLRQAAPDMEVLGDNLEELINFLESVEVELREELGYTDVAATAADSSAGGVLGDEGQHGYNGGGGANMWGGANTGMYEVHDVVDEEGVDGGGDMYAGDGAGLQLESAAVNLKKNAGPTLAEQIEQAKRAQANLAATGAEGQSAKSGAATSATGKPAAVFPSTMPSASTVGRVSGAAATTGAAATPFVSTSSGETLADKLKAMQMAAMQGAAGASPGSVLNMSASYAGGAEDAHDRNDDQVDFVVPQPTAEDLLAAINFDSVGDAVSFAPTSSAIQLPQQQDFEYGGTSSYVSSSHVPPGSLLPAPTTEELMVLLGTAQPPPTGGVLGPMSGVGGGGGSVLEMLGASSPTPPPLFAATLPVNPLLRPPPAIPAKALEERPPSVLVYPIPNCRRHGGNVRLLLAKSLGEALNVRVGPTVIIGRVARIDVPNRNVEARALALKKFQCAEQTAFLLRNDRIIDDPTREKREQQRRREDRDQQAEAHHGQQRRRGSNDEGAAGHATDPTSPDVYADPSAYVAASPATLTAKPALRIGVLSSSEEEDDDSDSSSSSSSSSASLE</sequence>
<dbReference type="GO" id="GO:0006396">
    <property type="term" value="P:RNA processing"/>
    <property type="evidence" value="ECO:0007669"/>
    <property type="project" value="InterPro"/>
</dbReference>
<dbReference type="VEuPathDB" id="TriTrypDB:Lsey_0011_0420"/>
<evidence type="ECO:0000256" key="4">
    <source>
        <dbReference type="ARBA" id="ARBA00022840"/>
    </source>
</evidence>
<keyword evidence="4" id="KW-0067">ATP-binding</keyword>
<dbReference type="InterPro" id="IPR035967">
    <property type="entry name" value="SWAP/Surp_sf"/>
</dbReference>
<dbReference type="GO" id="GO:0005524">
    <property type="term" value="F:ATP binding"/>
    <property type="evidence" value="ECO:0007669"/>
    <property type="project" value="UniProtKB-KW"/>
</dbReference>
<dbReference type="Gene3D" id="1.10.10.790">
    <property type="entry name" value="Surp module"/>
    <property type="match status" value="1"/>
</dbReference>
<feature type="region of interest" description="Disordered" evidence="5">
    <location>
        <begin position="1526"/>
        <end position="1555"/>
    </location>
</feature>
<name>A0A0N1IBI0_LEPSE</name>
<evidence type="ECO:0000256" key="2">
    <source>
        <dbReference type="ARBA" id="ARBA00022801"/>
    </source>
</evidence>
<feature type="domain" description="SURP motif" evidence="6">
    <location>
        <begin position="1349"/>
        <end position="1390"/>
    </location>
</feature>
<feature type="compositionally biased region" description="Low complexity" evidence="5">
    <location>
        <begin position="1534"/>
        <end position="1546"/>
    </location>
</feature>
<evidence type="ECO:0000259" key="6">
    <source>
        <dbReference type="PROSITE" id="PS50128"/>
    </source>
</evidence>
<feature type="region of interest" description="Disordered" evidence="5">
    <location>
        <begin position="319"/>
        <end position="339"/>
    </location>
</feature>
<dbReference type="InterPro" id="IPR027417">
    <property type="entry name" value="P-loop_NTPase"/>
</dbReference>
<keyword evidence="1" id="KW-0547">Nucleotide-binding</keyword>
<gene>
    <name evidence="8" type="ORF">ABL78_0838</name>
</gene>
<dbReference type="SUPFAM" id="SSF52540">
    <property type="entry name" value="P-loop containing nucleoside triphosphate hydrolases"/>
    <property type="match status" value="1"/>
</dbReference>
<keyword evidence="2" id="KW-0378">Hydrolase</keyword>
<accession>A0A0N1IBI0</accession>
<evidence type="ECO:0000313" key="9">
    <source>
        <dbReference type="Proteomes" id="UP000038009"/>
    </source>
</evidence>
<dbReference type="PANTHER" id="PTHR18934:SF99">
    <property type="entry name" value="ATP-DEPENDENT RNA HELICASE DHX37-RELATED"/>
    <property type="match status" value="1"/>
</dbReference>
<dbReference type="InterPro" id="IPR000061">
    <property type="entry name" value="Surp"/>
</dbReference>
<dbReference type="GO" id="GO:0003723">
    <property type="term" value="F:RNA binding"/>
    <property type="evidence" value="ECO:0007669"/>
    <property type="project" value="InterPro"/>
</dbReference>
<evidence type="ECO:0000256" key="3">
    <source>
        <dbReference type="ARBA" id="ARBA00022806"/>
    </source>
</evidence>
<dbReference type="OrthoDB" id="447637at2759"/>
<dbReference type="PANTHER" id="PTHR18934">
    <property type="entry name" value="ATP-DEPENDENT RNA HELICASE"/>
    <property type="match status" value="1"/>
</dbReference>
<comment type="caution">
    <text evidence="8">The sequence shown here is derived from an EMBL/GenBank/DDBJ whole genome shotgun (WGS) entry which is preliminary data.</text>
</comment>
<feature type="region of interest" description="Disordered" evidence="5">
    <location>
        <begin position="1925"/>
        <end position="1950"/>
    </location>
</feature>
<dbReference type="GO" id="GO:0016787">
    <property type="term" value="F:hydrolase activity"/>
    <property type="evidence" value="ECO:0007669"/>
    <property type="project" value="UniProtKB-KW"/>
</dbReference>
<keyword evidence="9" id="KW-1185">Reference proteome</keyword>
<feature type="region of interest" description="Disordered" evidence="5">
    <location>
        <begin position="1852"/>
        <end position="1905"/>
    </location>
</feature>
<dbReference type="GO" id="GO:0004386">
    <property type="term" value="F:helicase activity"/>
    <property type="evidence" value="ECO:0007669"/>
    <property type="project" value="UniProtKB-KW"/>
</dbReference>